<reference evidence="1 2" key="1">
    <citation type="journal article" date="2012" name="Int. J. Syst. Evol. Microbiol.">
        <title>Vibrio caribbeanicus sp. nov., isolated from the marine sponge Scleritoderma cyanea.</title>
        <authorList>
            <person name="Hoffmann M."/>
            <person name="Monday S.R."/>
            <person name="Allard M.W."/>
            <person name="Strain E.A."/>
            <person name="Whittaker P."/>
            <person name="Naum M."/>
            <person name="McCarthy P.J."/>
            <person name="Lopez J.V."/>
            <person name="Fischer M."/>
            <person name="Brown E.W."/>
        </authorList>
    </citation>
    <scope>NUCLEOTIDE SEQUENCE [LARGE SCALE GENOMIC DNA]</scope>
    <source>
        <strain evidence="1 2">LMG 20546</strain>
    </source>
</reference>
<dbReference type="EMBL" id="AEVS01000008">
    <property type="protein sequence ID" value="EGA67597.1"/>
    <property type="molecule type" value="Genomic_DNA"/>
</dbReference>
<dbReference type="AlphaFoldDB" id="E8LPD5"/>
<name>E8LPD5_9VIBR</name>
<dbReference type="Proteomes" id="UP000004371">
    <property type="component" value="Unassembled WGS sequence"/>
</dbReference>
<comment type="caution">
    <text evidence="1">The sequence shown here is derived from an EMBL/GenBank/DDBJ whole genome shotgun (WGS) entry which is preliminary data.</text>
</comment>
<evidence type="ECO:0000313" key="2">
    <source>
        <dbReference type="Proteomes" id="UP000004371"/>
    </source>
</evidence>
<gene>
    <name evidence="1" type="ORF">VIBR0546_13202</name>
</gene>
<accession>E8LPD5</accession>
<dbReference type="RefSeq" id="WP_006877697.1">
    <property type="nucleotide sequence ID" value="NZ_AEVS01000008.1"/>
</dbReference>
<keyword evidence="2" id="KW-1185">Reference proteome</keyword>
<sequence length="184" mass="20182">MQVKILKRLIKDKMFGKTKNTALDVQVAQMADARMGAMYMLASTEISKVSTFSNAHFFDNFVIGSEPLSDFKTAANSLLDKTNAINKLQKTKAGKKVVGAAKVVGDAASAVITKVKQAISDFFRMLMNKARSVYGELLFGVEYVADMTTWLIGEFAGNFSSFIPGWGYVQSASDIYSGRKTSRM</sequence>
<dbReference type="STRING" id="945543.VIBR0546_13202"/>
<protein>
    <submittedName>
        <fullName evidence="1">Uncharacterized protein</fullName>
    </submittedName>
</protein>
<dbReference type="eggNOG" id="ENOG5030EG2">
    <property type="taxonomic scope" value="Bacteria"/>
</dbReference>
<evidence type="ECO:0000313" key="1">
    <source>
        <dbReference type="EMBL" id="EGA67597.1"/>
    </source>
</evidence>
<organism evidence="1 2">
    <name type="scientific">Vibrio brasiliensis LMG 20546</name>
    <dbReference type="NCBI Taxonomy" id="945543"/>
    <lineage>
        <taxon>Bacteria</taxon>
        <taxon>Pseudomonadati</taxon>
        <taxon>Pseudomonadota</taxon>
        <taxon>Gammaproteobacteria</taxon>
        <taxon>Vibrionales</taxon>
        <taxon>Vibrionaceae</taxon>
        <taxon>Vibrio</taxon>
        <taxon>Vibrio oreintalis group</taxon>
    </lineage>
</organism>
<proteinExistence type="predicted"/>